<keyword evidence="2" id="KW-1185">Reference proteome</keyword>
<gene>
    <name evidence="1" type="ORF">GBZ26_17085</name>
</gene>
<dbReference type="EMBL" id="WHOR01000129">
    <property type="protein sequence ID" value="NUB20902.1"/>
    <property type="molecule type" value="Genomic_DNA"/>
</dbReference>
<feature type="non-terminal residue" evidence="1">
    <location>
        <position position="29"/>
    </location>
</feature>
<dbReference type="RefSeq" id="WP_174439858.1">
    <property type="nucleotide sequence ID" value="NZ_WHOR01000129.1"/>
</dbReference>
<comment type="caution">
    <text evidence="1">The sequence shown here is derived from an EMBL/GenBank/DDBJ whole genome shotgun (WGS) entry which is preliminary data.</text>
</comment>
<accession>A0ABX2L027</accession>
<evidence type="ECO:0000313" key="1">
    <source>
        <dbReference type="EMBL" id="NUB20902.1"/>
    </source>
</evidence>
<dbReference type="Proteomes" id="UP000639419">
    <property type="component" value="Unassembled WGS sequence"/>
</dbReference>
<dbReference type="Pfam" id="PF11804">
    <property type="entry name" value="DUF3325"/>
    <property type="match status" value="1"/>
</dbReference>
<dbReference type="InterPro" id="IPR021762">
    <property type="entry name" value="DUF3325"/>
</dbReference>
<organism evidence="1 2">
    <name type="scientific">Azospirillum formosense</name>
    <dbReference type="NCBI Taxonomy" id="861533"/>
    <lineage>
        <taxon>Bacteria</taxon>
        <taxon>Pseudomonadati</taxon>
        <taxon>Pseudomonadota</taxon>
        <taxon>Alphaproteobacteria</taxon>
        <taxon>Rhodospirillales</taxon>
        <taxon>Azospirillaceae</taxon>
        <taxon>Azospirillum</taxon>
    </lineage>
</organism>
<proteinExistence type="predicted"/>
<protein>
    <submittedName>
        <fullName evidence="1">DUF3325 family protein</fullName>
    </submittedName>
</protein>
<sequence length="29" mass="3145">MILSSLCVAYAGLLALALAMDRHHEQVFA</sequence>
<evidence type="ECO:0000313" key="2">
    <source>
        <dbReference type="Proteomes" id="UP000639419"/>
    </source>
</evidence>
<name>A0ABX2L027_9PROT</name>
<reference evidence="1 2" key="1">
    <citation type="submission" date="2019-10" db="EMBL/GenBank/DDBJ databases">
        <title>Genome sequence of Azospirillum formosense CC-Nfb-7.</title>
        <authorList>
            <person name="Ambrosini A."/>
            <person name="Sant'Anna F.H."/>
            <person name="Cassan F.D."/>
            <person name="Souza E.M."/>
            <person name="Passaglia L.M.P."/>
        </authorList>
    </citation>
    <scope>NUCLEOTIDE SEQUENCE [LARGE SCALE GENOMIC DNA]</scope>
    <source>
        <strain evidence="1 2">CC-NFb-7</strain>
    </source>
</reference>